<dbReference type="Pfam" id="PF13419">
    <property type="entry name" value="HAD_2"/>
    <property type="match status" value="1"/>
</dbReference>
<keyword evidence="2" id="KW-1185">Reference proteome</keyword>
<dbReference type="eggNOG" id="COG0637">
    <property type="taxonomic scope" value="Bacteria"/>
</dbReference>
<dbReference type="Gene3D" id="3.40.50.1000">
    <property type="entry name" value="HAD superfamily/HAD-like"/>
    <property type="match status" value="1"/>
</dbReference>
<sequence length="255" mass="28435">MFQTIIKNYNQHSHESFNPRVVLFDMDGVLYDSMPNHAIAWTKAMGHFGLPFTEEDAYATEGAKGVDTIRIYAQKLLGKQLSETEAAQMYKLKAEYFHQMPQPKIFNGVKELMHAIKSEGLQIGIVTGSAQRQLIDRLLSDFHEFITPEQVTTAFDVKNGKPAPDPYLAGLRKAGNLAPHEGIVIENAPLGIQAGTNAGCFTIAVNSGPLSNEILLEKNPQLLYPSIEKLFVDWPTLIAEAKYKQTDKMNIKKTQ</sequence>
<dbReference type="HOGENOM" id="CLU_045011_13_4_10"/>
<organism evidence="1 2">
    <name type="scientific">Prevotella micans F0438</name>
    <dbReference type="NCBI Taxonomy" id="883158"/>
    <lineage>
        <taxon>Bacteria</taxon>
        <taxon>Pseudomonadati</taxon>
        <taxon>Bacteroidota</taxon>
        <taxon>Bacteroidia</taxon>
        <taxon>Bacteroidales</taxon>
        <taxon>Prevotellaceae</taxon>
        <taxon>Prevotella</taxon>
    </lineage>
</organism>
<reference evidence="1 2" key="1">
    <citation type="submission" date="2011-12" db="EMBL/GenBank/DDBJ databases">
        <title>The Genome Sequence of Prevotella micans F0438.</title>
        <authorList>
            <consortium name="The Broad Institute Genome Sequencing Platform"/>
            <person name="Earl A."/>
            <person name="Ward D."/>
            <person name="Feldgarden M."/>
            <person name="Gevers D."/>
            <person name="Izard J."/>
            <person name="Baranova O.V."/>
            <person name="Blanton J.M."/>
            <person name="Wade W.G."/>
            <person name="Dewhirst F.E."/>
            <person name="Young S.K."/>
            <person name="Zeng Q."/>
            <person name="Gargeya S."/>
            <person name="Fitzgerald M."/>
            <person name="Haas B."/>
            <person name="Abouelleil A."/>
            <person name="Alvarado L."/>
            <person name="Arachchi H.M."/>
            <person name="Berlin A."/>
            <person name="Chapman S.B."/>
            <person name="Gearin G."/>
            <person name="Goldberg J."/>
            <person name="Griggs A."/>
            <person name="Gujja S."/>
            <person name="Hansen M."/>
            <person name="Heiman D."/>
            <person name="Howarth C."/>
            <person name="Larimer J."/>
            <person name="Lui A."/>
            <person name="MacDonald P.J.P."/>
            <person name="McCowen C."/>
            <person name="Montmayeur A."/>
            <person name="Murphy C."/>
            <person name="Neiman D."/>
            <person name="Pearson M."/>
            <person name="Priest M."/>
            <person name="Roberts A."/>
            <person name="Saif S."/>
            <person name="Shea T."/>
            <person name="Sisk P."/>
            <person name="Stolte C."/>
            <person name="Sykes S."/>
            <person name="Wortman J."/>
            <person name="Nusbaum C."/>
            <person name="Birren B."/>
        </authorList>
    </citation>
    <scope>NUCLEOTIDE SEQUENCE [LARGE SCALE GENOMIC DNA]</scope>
    <source>
        <strain evidence="1 2">F0438</strain>
    </source>
</reference>
<dbReference type="InterPro" id="IPR041492">
    <property type="entry name" value="HAD_2"/>
</dbReference>
<dbReference type="Proteomes" id="UP000016023">
    <property type="component" value="Unassembled WGS sequence"/>
</dbReference>
<evidence type="ECO:0008006" key="3">
    <source>
        <dbReference type="Google" id="ProtNLM"/>
    </source>
</evidence>
<dbReference type="SUPFAM" id="SSF56784">
    <property type="entry name" value="HAD-like"/>
    <property type="match status" value="1"/>
</dbReference>
<accession>H1Q141</accession>
<proteinExistence type="predicted"/>
<dbReference type="InterPro" id="IPR023198">
    <property type="entry name" value="PGP-like_dom2"/>
</dbReference>
<dbReference type="InterPro" id="IPR006439">
    <property type="entry name" value="HAD-SF_hydro_IA"/>
</dbReference>
<dbReference type="PANTHER" id="PTHR43481:SF4">
    <property type="entry name" value="GLYCEROL-1-PHOSPHATE PHOSPHOHYDROLASE 1-RELATED"/>
    <property type="match status" value="1"/>
</dbReference>
<dbReference type="InterPro" id="IPR023214">
    <property type="entry name" value="HAD_sf"/>
</dbReference>
<dbReference type="PANTHER" id="PTHR43481">
    <property type="entry name" value="FRUCTOSE-1-PHOSPHATE PHOSPHATASE"/>
    <property type="match status" value="1"/>
</dbReference>
<dbReference type="NCBIfam" id="TIGR01509">
    <property type="entry name" value="HAD-SF-IA-v3"/>
    <property type="match status" value="1"/>
</dbReference>
<dbReference type="SFLD" id="SFLDG01135">
    <property type="entry name" value="C1.5.6:_HAD__Beta-PGM__Phospha"/>
    <property type="match status" value="1"/>
</dbReference>
<dbReference type="RefSeq" id="WP_006951683.1">
    <property type="nucleotide sequence ID" value="NZ_JH594521.1"/>
</dbReference>
<dbReference type="PATRIC" id="fig|883158.3.peg.643"/>
<dbReference type="Gene3D" id="1.10.150.240">
    <property type="entry name" value="Putative phosphatase, domain 2"/>
    <property type="match status" value="1"/>
</dbReference>
<dbReference type="SFLD" id="SFLDS00003">
    <property type="entry name" value="Haloacid_Dehalogenase"/>
    <property type="match status" value="1"/>
</dbReference>
<dbReference type="InterPro" id="IPR051806">
    <property type="entry name" value="HAD-like_SPP"/>
</dbReference>
<evidence type="ECO:0000313" key="2">
    <source>
        <dbReference type="Proteomes" id="UP000016023"/>
    </source>
</evidence>
<dbReference type="EMBL" id="AGWK01000018">
    <property type="protein sequence ID" value="EHO72869.1"/>
    <property type="molecule type" value="Genomic_DNA"/>
</dbReference>
<dbReference type="SFLD" id="SFLDG01129">
    <property type="entry name" value="C1.5:_HAD__Beta-PGM__Phosphata"/>
    <property type="match status" value="1"/>
</dbReference>
<name>H1Q141_9BACT</name>
<comment type="caution">
    <text evidence="1">The sequence shown here is derived from an EMBL/GenBank/DDBJ whole genome shotgun (WGS) entry which is preliminary data.</text>
</comment>
<dbReference type="STRING" id="883158.HMPREF9140_00629"/>
<protein>
    <recommendedName>
        <fullName evidence="3">Beta-phosphoglucomutase</fullName>
    </recommendedName>
</protein>
<evidence type="ECO:0000313" key="1">
    <source>
        <dbReference type="EMBL" id="EHO72869.1"/>
    </source>
</evidence>
<dbReference type="GO" id="GO:0050308">
    <property type="term" value="F:sugar-phosphatase activity"/>
    <property type="evidence" value="ECO:0007669"/>
    <property type="project" value="TreeGrafter"/>
</dbReference>
<dbReference type="InterPro" id="IPR036412">
    <property type="entry name" value="HAD-like_sf"/>
</dbReference>
<dbReference type="AlphaFoldDB" id="H1Q141"/>
<gene>
    <name evidence="1" type="ORF">HMPREF9140_00629</name>
</gene>